<dbReference type="PRINTS" id="PR00260">
    <property type="entry name" value="CHEMTRNSDUCR"/>
</dbReference>
<dbReference type="AlphaFoldDB" id="A0A1V0B920"/>
<keyword evidence="1 2" id="KW-0807">Transducer</keyword>
<dbReference type="STRING" id="1931241.BVH74_17475"/>
<dbReference type="SUPFAM" id="SSF55785">
    <property type="entry name" value="PYP-like sensor domain (PAS domain)"/>
    <property type="match status" value="4"/>
</dbReference>
<sequence>MFNLSAFRRASDTLQAIEATQGVIEFDLRGNIVRANDLFLQLMEYRLDEVRGKHHQLFVEPELAASSDYRHFWEALRAGKAQSGEFQRVSKSGRRVWIQATYTPIRRAGRVVRIIKFASDITAQVNQRADMESQMAAIDRAQAVIEFTPDGIIRYANRNFLQLMGYRLEEIRDQHHRMFVSDQEARSQAYADFWAQLRHGHFQTAEYPRLAKDGSTVWIHATYNPILDADGKVVKVIKFASDITAEIIRKQEFELLSLVANETSNSIIISDPQGRVQYVNSGFTTLTGFTLEELRGKKPGDFLQGPGTDMQTVTEIRQHLQNHSPFYSEILNYNKQRDPYWVSLAINPVFNEQRQLTHFISIQANITSSKQHAIEAEKRFSAIGVSNGVAEWSSDGRLIKANSYMLQHLAHSNEAELLACNHNLRNLISSEAFRSLLAGQQFVGEFAVPDVNGKPIQFKGTLCPITDAEGQVRQIVSYGTDEHAQHEAAKVTEHEMGLVQESSRKVADIVGSINSITEKTNLLALNAAIEAARAGEQGRGFAVVADEVRKLAQQSSASAAEIGVLIKESSERIERLGAALYNLRNK</sequence>
<dbReference type="NCBIfam" id="TIGR00229">
    <property type="entry name" value="sensory_box"/>
    <property type="match status" value="3"/>
</dbReference>
<dbReference type="PROSITE" id="PS50111">
    <property type="entry name" value="CHEMOTAXIS_TRANSDUC_2"/>
    <property type="match status" value="1"/>
</dbReference>
<dbReference type="InterPro" id="IPR001610">
    <property type="entry name" value="PAC"/>
</dbReference>
<dbReference type="SUPFAM" id="SSF58104">
    <property type="entry name" value="Methyl-accepting chemotaxis protein (MCP) signaling domain"/>
    <property type="match status" value="1"/>
</dbReference>
<evidence type="ECO:0000256" key="1">
    <source>
        <dbReference type="ARBA" id="ARBA00023224"/>
    </source>
</evidence>
<dbReference type="InterPro" id="IPR035965">
    <property type="entry name" value="PAS-like_dom_sf"/>
</dbReference>
<dbReference type="EMBL" id="CP020100">
    <property type="protein sequence ID" value="AQZ96433.1"/>
    <property type="molecule type" value="Genomic_DNA"/>
</dbReference>
<proteinExistence type="predicted"/>
<dbReference type="Proteomes" id="UP000243488">
    <property type="component" value="Chromosome"/>
</dbReference>
<evidence type="ECO:0000313" key="7">
    <source>
        <dbReference type="Proteomes" id="UP000243488"/>
    </source>
</evidence>
<organism evidence="6 7">
    <name type="scientific">Halopseudomonas phragmitis</name>
    <dbReference type="NCBI Taxonomy" id="1931241"/>
    <lineage>
        <taxon>Bacteria</taxon>
        <taxon>Pseudomonadati</taxon>
        <taxon>Pseudomonadota</taxon>
        <taxon>Gammaproteobacteria</taxon>
        <taxon>Pseudomonadales</taxon>
        <taxon>Pseudomonadaceae</taxon>
        <taxon>Halopseudomonas</taxon>
    </lineage>
</organism>
<protein>
    <submittedName>
        <fullName evidence="6">Diguanylate cyclase</fullName>
    </submittedName>
</protein>
<feature type="domain" description="Methyl-accepting transducer" evidence="3">
    <location>
        <begin position="496"/>
        <end position="586"/>
    </location>
</feature>
<dbReference type="GO" id="GO:0016020">
    <property type="term" value="C:membrane"/>
    <property type="evidence" value="ECO:0007669"/>
    <property type="project" value="InterPro"/>
</dbReference>
<accession>A0A1V0B920</accession>
<dbReference type="Pfam" id="PF00015">
    <property type="entry name" value="MCPsignal"/>
    <property type="match status" value="1"/>
</dbReference>
<evidence type="ECO:0000256" key="2">
    <source>
        <dbReference type="PROSITE-ProRule" id="PRU00284"/>
    </source>
</evidence>
<dbReference type="InterPro" id="IPR004089">
    <property type="entry name" value="MCPsignal_dom"/>
</dbReference>
<dbReference type="GO" id="GO:0006935">
    <property type="term" value="P:chemotaxis"/>
    <property type="evidence" value="ECO:0007669"/>
    <property type="project" value="InterPro"/>
</dbReference>
<dbReference type="PANTHER" id="PTHR24422:SF10">
    <property type="entry name" value="CHEMOTAXIS PROTEIN METHYLTRANSFERASE 2"/>
    <property type="match status" value="1"/>
</dbReference>
<dbReference type="InterPro" id="IPR004090">
    <property type="entry name" value="Chemotax_Me-accpt_rcpt"/>
</dbReference>
<dbReference type="InterPro" id="IPR000700">
    <property type="entry name" value="PAS-assoc_C"/>
</dbReference>
<dbReference type="InterPro" id="IPR000014">
    <property type="entry name" value="PAS"/>
</dbReference>
<evidence type="ECO:0000259" key="3">
    <source>
        <dbReference type="PROSITE" id="PS50111"/>
    </source>
</evidence>
<dbReference type="PROSITE" id="PS50112">
    <property type="entry name" value="PAS"/>
    <property type="match status" value="1"/>
</dbReference>
<reference evidence="6 7" key="1">
    <citation type="submission" date="2017-03" db="EMBL/GenBank/DDBJ databases">
        <title>Complete genome sequence of the novel DNRA strain Pseudomonas sp. S-6-2 isolated from Chinese polluted river sediment. Journal of Biotechnology.</title>
        <authorList>
            <person name="Li J."/>
            <person name="Xiang F."/>
            <person name="Wang L."/>
            <person name="Xi L."/>
            <person name="Liu J."/>
        </authorList>
    </citation>
    <scope>NUCLEOTIDE SEQUENCE [LARGE SCALE GENOMIC DNA]</scope>
    <source>
        <strain evidence="6 7">S-6-2</strain>
    </source>
</reference>
<dbReference type="Gene3D" id="1.10.287.950">
    <property type="entry name" value="Methyl-accepting chemotaxis protein"/>
    <property type="match status" value="1"/>
</dbReference>
<name>A0A1V0B920_9GAMM</name>
<dbReference type="GO" id="GO:0004888">
    <property type="term" value="F:transmembrane signaling receptor activity"/>
    <property type="evidence" value="ECO:0007669"/>
    <property type="project" value="InterPro"/>
</dbReference>
<evidence type="ECO:0000259" key="5">
    <source>
        <dbReference type="PROSITE" id="PS50113"/>
    </source>
</evidence>
<dbReference type="PROSITE" id="PS50113">
    <property type="entry name" value="PAC"/>
    <property type="match status" value="3"/>
</dbReference>
<dbReference type="CDD" id="cd00130">
    <property type="entry name" value="PAS"/>
    <property type="match status" value="4"/>
</dbReference>
<dbReference type="Pfam" id="PF08447">
    <property type="entry name" value="PAS_3"/>
    <property type="match status" value="2"/>
</dbReference>
<dbReference type="InterPro" id="IPR050903">
    <property type="entry name" value="Bact_Chemotaxis_MeTrfase"/>
</dbReference>
<dbReference type="Pfam" id="PF13426">
    <property type="entry name" value="PAS_9"/>
    <property type="match status" value="1"/>
</dbReference>
<evidence type="ECO:0000313" key="6">
    <source>
        <dbReference type="EMBL" id="AQZ96433.1"/>
    </source>
</evidence>
<dbReference type="SMART" id="SM00283">
    <property type="entry name" value="MA"/>
    <property type="match status" value="1"/>
</dbReference>
<feature type="domain" description="PAC" evidence="5">
    <location>
        <begin position="82"/>
        <end position="133"/>
    </location>
</feature>
<feature type="domain" description="PAS" evidence="4">
    <location>
        <begin position="252"/>
        <end position="297"/>
    </location>
</feature>
<feature type="domain" description="PAC" evidence="5">
    <location>
        <begin position="203"/>
        <end position="255"/>
    </location>
</feature>
<evidence type="ECO:0000259" key="4">
    <source>
        <dbReference type="PROSITE" id="PS50112"/>
    </source>
</evidence>
<feature type="domain" description="PAC" evidence="5">
    <location>
        <begin position="326"/>
        <end position="378"/>
    </location>
</feature>
<keyword evidence="7" id="KW-1185">Reference proteome</keyword>
<dbReference type="SMART" id="SM00086">
    <property type="entry name" value="PAC"/>
    <property type="match status" value="3"/>
</dbReference>
<dbReference type="KEGG" id="ppha:BVH74_17475"/>
<dbReference type="Gene3D" id="3.30.450.20">
    <property type="entry name" value="PAS domain"/>
    <property type="match status" value="3"/>
</dbReference>
<dbReference type="GO" id="GO:0007165">
    <property type="term" value="P:signal transduction"/>
    <property type="evidence" value="ECO:0007669"/>
    <property type="project" value="UniProtKB-KW"/>
</dbReference>
<dbReference type="PANTHER" id="PTHR24422">
    <property type="entry name" value="CHEMOTAXIS PROTEIN METHYLTRANSFERASE"/>
    <property type="match status" value="1"/>
</dbReference>
<dbReference type="RefSeq" id="WP_080051341.1">
    <property type="nucleotide sequence ID" value="NZ_CP020100.1"/>
</dbReference>
<dbReference type="InterPro" id="IPR013655">
    <property type="entry name" value="PAS_fold_3"/>
</dbReference>
<gene>
    <name evidence="6" type="ORF">BVH74_17475</name>
</gene>
<dbReference type="SMART" id="SM00091">
    <property type="entry name" value="PAS"/>
    <property type="match status" value="4"/>
</dbReference>